<sequence>MFSGFTGLDIEVNGVRLRGRVGPDPHKAPLLLLHGHPESHLMWHRVVPALAEDYFIVAPDLRGYGDSGRPAPSPDHSTYSKREMARDCIALMEALGHQRFFVAGHDRGARVAARLAADAPGRVIRAMLLDVAPTLDMYEDTSLAFATAYWHWFYLIQPAPMPETLIGANPRAYVEGVMGARHAGLTPFPQEVLDHYVSGFDGADRARGACEDYRAAATIDLEHDRLDRAEGRKIEPPLRVLWAEHGVIERLFRPLELWSNIARTVSGHAIDAGHYLPEERPEDIVDEMRDFFIVDEP</sequence>
<proteinExistence type="predicted"/>
<dbReference type="PRINTS" id="PR00412">
    <property type="entry name" value="EPOXHYDRLASE"/>
</dbReference>
<reference evidence="3" key="1">
    <citation type="journal article" date="2014" name="Int. J. Syst. Evol. Microbiol.">
        <title>Complete genome sequence of Corynebacterium casei LMG S-19264T (=DSM 44701T), isolated from a smear-ripened cheese.</title>
        <authorList>
            <consortium name="US DOE Joint Genome Institute (JGI-PGF)"/>
            <person name="Walter F."/>
            <person name="Albersmeier A."/>
            <person name="Kalinowski J."/>
            <person name="Ruckert C."/>
        </authorList>
    </citation>
    <scope>NUCLEOTIDE SEQUENCE</scope>
    <source>
        <strain evidence="3">CGMCC 4.7430</strain>
    </source>
</reference>
<dbReference type="EMBL" id="BMNK01000016">
    <property type="protein sequence ID" value="GGP14394.1"/>
    <property type="molecule type" value="Genomic_DNA"/>
</dbReference>
<name>A0A918AEG8_9ACTN</name>
<dbReference type="Proteomes" id="UP000660745">
    <property type="component" value="Unassembled WGS sequence"/>
</dbReference>
<keyword evidence="1 3" id="KW-0378">Hydrolase</keyword>
<dbReference type="Pfam" id="PF00561">
    <property type="entry name" value="Abhydrolase_1"/>
    <property type="match status" value="1"/>
</dbReference>
<dbReference type="PANTHER" id="PTHR43329">
    <property type="entry name" value="EPOXIDE HYDROLASE"/>
    <property type="match status" value="1"/>
</dbReference>
<dbReference type="Gene3D" id="3.40.50.1820">
    <property type="entry name" value="alpha/beta hydrolase"/>
    <property type="match status" value="1"/>
</dbReference>
<dbReference type="GO" id="GO:0016787">
    <property type="term" value="F:hydrolase activity"/>
    <property type="evidence" value="ECO:0007669"/>
    <property type="project" value="UniProtKB-KW"/>
</dbReference>
<organism evidence="3 4">
    <name type="scientific">Nonomuraea glycinis</name>
    <dbReference type="NCBI Taxonomy" id="2047744"/>
    <lineage>
        <taxon>Bacteria</taxon>
        <taxon>Bacillati</taxon>
        <taxon>Actinomycetota</taxon>
        <taxon>Actinomycetes</taxon>
        <taxon>Streptosporangiales</taxon>
        <taxon>Streptosporangiaceae</taxon>
        <taxon>Nonomuraea</taxon>
    </lineage>
</organism>
<dbReference type="RefSeq" id="WP_189143032.1">
    <property type="nucleotide sequence ID" value="NZ_BMNK01000016.1"/>
</dbReference>
<dbReference type="AlphaFoldDB" id="A0A918AEG8"/>
<dbReference type="InterPro" id="IPR000639">
    <property type="entry name" value="Epox_hydrolase-like"/>
</dbReference>
<protein>
    <submittedName>
        <fullName evidence="3">Alpha/beta hydrolase</fullName>
    </submittedName>
</protein>
<evidence type="ECO:0000259" key="2">
    <source>
        <dbReference type="Pfam" id="PF00561"/>
    </source>
</evidence>
<accession>A0A918AEG8</accession>
<dbReference type="InterPro" id="IPR029058">
    <property type="entry name" value="AB_hydrolase_fold"/>
</dbReference>
<comment type="caution">
    <text evidence="3">The sequence shown here is derived from an EMBL/GenBank/DDBJ whole genome shotgun (WGS) entry which is preliminary data.</text>
</comment>
<keyword evidence="4" id="KW-1185">Reference proteome</keyword>
<dbReference type="SUPFAM" id="SSF53474">
    <property type="entry name" value="alpha/beta-Hydrolases"/>
    <property type="match status" value="1"/>
</dbReference>
<evidence type="ECO:0000313" key="3">
    <source>
        <dbReference type="EMBL" id="GGP14394.1"/>
    </source>
</evidence>
<evidence type="ECO:0000256" key="1">
    <source>
        <dbReference type="ARBA" id="ARBA00022801"/>
    </source>
</evidence>
<gene>
    <name evidence="3" type="ORF">GCM10012278_70020</name>
</gene>
<feature type="domain" description="AB hydrolase-1" evidence="2">
    <location>
        <begin position="29"/>
        <end position="140"/>
    </location>
</feature>
<evidence type="ECO:0000313" key="4">
    <source>
        <dbReference type="Proteomes" id="UP000660745"/>
    </source>
</evidence>
<dbReference type="InterPro" id="IPR000073">
    <property type="entry name" value="AB_hydrolase_1"/>
</dbReference>
<reference evidence="3" key="2">
    <citation type="submission" date="2020-09" db="EMBL/GenBank/DDBJ databases">
        <authorList>
            <person name="Sun Q."/>
            <person name="Zhou Y."/>
        </authorList>
    </citation>
    <scope>NUCLEOTIDE SEQUENCE</scope>
    <source>
        <strain evidence="3">CGMCC 4.7430</strain>
    </source>
</reference>